<dbReference type="Gene3D" id="3.40.980.10">
    <property type="entry name" value="MoaB/Mog-like domain"/>
    <property type="match status" value="1"/>
</dbReference>
<dbReference type="InterPro" id="IPR012245">
    <property type="entry name" value="MoaB"/>
</dbReference>
<dbReference type="SUPFAM" id="SSF53218">
    <property type="entry name" value="Molybdenum cofactor biosynthesis proteins"/>
    <property type="match status" value="1"/>
</dbReference>
<evidence type="ECO:0000256" key="5">
    <source>
        <dbReference type="ARBA" id="ARBA00023150"/>
    </source>
</evidence>
<evidence type="ECO:0000256" key="1">
    <source>
        <dbReference type="ARBA" id="ARBA00003487"/>
    </source>
</evidence>
<dbReference type="STRING" id="930128.SAMN05192532_10218"/>
<dbReference type="InterPro" id="IPR001453">
    <property type="entry name" value="MoaB/Mog_dom"/>
</dbReference>
<evidence type="ECO:0000256" key="2">
    <source>
        <dbReference type="ARBA" id="ARBA00005046"/>
    </source>
</evidence>
<dbReference type="FunFam" id="3.40.980.10:FF:000006">
    <property type="entry name" value="Molybdenum cofactor biosynthesis protein B"/>
    <property type="match status" value="1"/>
</dbReference>
<gene>
    <name evidence="8" type="ORF">SAMN05192532_10218</name>
</gene>
<dbReference type="CDD" id="cd00886">
    <property type="entry name" value="MogA_MoaB"/>
    <property type="match status" value="1"/>
</dbReference>
<dbReference type="GO" id="GO:0005829">
    <property type="term" value="C:cytosol"/>
    <property type="evidence" value="ECO:0007669"/>
    <property type="project" value="TreeGrafter"/>
</dbReference>
<accession>A0A1I2B0X1</accession>
<organism evidence="8 9">
    <name type="scientific">Alteribacillus iranensis</name>
    <dbReference type="NCBI Taxonomy" id="930128"/>
    <lineage>
        <taxon>Bacteria</taxon>
        <taxon>Bacillati</taxon>
        <taxon>Bacillota</taxon>
        <taxon>Bacilli</taxon>
        <taxon>Bacillales</taxon>
        <taxon>Bacillaceae</taxon>
        <taxon>Alteribacillus</taxon>
    </lineage>
</organism>
<comment type="function">
    <text evidence="1 6">May be involved in the biosynthesis of molybdopterin.</text>
</comment>
<evidence type="ECO:0000313" key="8">
    <source>
        <dbReference type="EMBL" id="SFE49699.1"/>
    </source>
</evidence>
<evidence type="ECO:0000256" key="4">
    <source>
        <dbReference type="ARBA" id="ARBA00015262"/>
    </source>
</evidence>
<dbReference type="PIRSF" id="PIRSF006443">
    <property type="entry name" value="MoaB"/>
    <property type="match status" value="1"/>
</dbReference>
<dbReference type="RefSeq" id="WP_091657998.1">
    <property type="nucleotide sequence ID" value="NZ_FONT01000002.1"/>
</dbReference>
<dbReference type="EMBL" id="FONT01000002">
    <property type="protein sequence ID" value="SFE49699.1"/>
    <property type="molecule type" value="Genomic_DNA"/>
</dbReference>
<reference evidence="8 9" key="1">
    <citation type="submission" date="2016-10" db="EMBL/GenBank/DDBJ databases">
        <authorList>
            <person name="de Groot N.N."/>
        </authorList>
    </citation>
    <scope>NUCLEOTIDE SEQUENCE [LARGE SCALE GENOMIC DNA]</scope>
    <source>
        <strain evidence="8 9">DSM 23995</strain>
    </source>
</reference>
<protein>
    <recommendedName>
        <fullName evidence="4 6">Molybdenum cofactor biosynthesis protein B</fullName>
    </recommendedName>
</protein>
<dbReference type="InterPro" id="IPR036425">
    <property type="entry name" value="MoaB/Mog-like_dom_sf"/>
</dbReference>
<dbReference type="SMART" id="SM00852">
    <property type="entry name" value="MoCF_biosynth"/>
    <property type="match status" value="1"/>
</dbReference>
<sequence>MHETNEGIRGRIGIITVSDTRTEETDKSGAIIRQLAEEQGHEITAYDIVKDEKEKMQDLLHTWLQDEPVDVVIMNGGTGFSPRDVTYEAVNELLDKEMEGFGELFRMLSYEEIGAKAMFSRAIGGSVKEKVIFALPGSSNAVKLGMNQLILPVLSHFMEELNK</sequence>
<dbReference type="Pfam" id="PF00994">
    <property type="entry name" value="MoCF_biosynth"/>
    <property type="match status" value="1"/>
</dbReference>
<feature type="domain" description="MoaB/Mog" evidence="7">
    <location>
        <begin position="13"/>
        <end position="156"/>
    </location>
</feature>
<evidence type="ECO:0000256" key="3">
    <source>
        <dbReference type="ARBA" id="ARBA00006112"/>
    </source>
</evidence>
<keyword evidence="8" id="KW-0548">Nucleotidyltransferase</keyword>
<comment type="similarity">
    <text evidence="3 6">Belongs to the MoaB/Mog family.</text>
</comment>
<dbReference type="UniPathway" id="UPA00344"/>
<dbReference type="Proteomes" id="UP000199516">
    <property type="component" value="Unassembled WGS sequence"/>
</dbReference>
<evidence type="ECO:0000259" key="7">
    <source>
        <dbReference type="SMART" id="SM00852"/>
    </source>
</evidence>
<keyword evidence="9" id="KW-1185">Reference proteome</keyword>
<dbReference type="OrthoDB" id="9784492at2"/>
<dbReference type="GO" id="GO:0016779">
    <property type="term" value="F:nucleotidyltransferase activity"/>
    <property type="evidence" value="ECO:0007669"/>
    <property type="project" value="UniProtKB-KW"/>
</dbReference>
<comment type="pathway">
    <text evidence="2 6">Cofactor biosynthesis; molybdopterin biosynthesis.</text>
</comment>
<evidence type="ECO:0000313" key="9">
    <source>
        <dbReference type="Proteomes" id="UP000199516"/>
    </source>
</evidence>
<name>A0A1I2B0X1_9BACI</name>
<keyword evidence="5 6" id="KW-0501">Molybdenum cofactor biosynthesis</keyword>
<proteinExistence type="inferred from homology"/>
<dbReference type="PANTHER" id="PTHR43232">
    <property type="entry name" value="MOLYBDENUM COFACTOR BIOSYNTHESIS PROTEIN B"/>
    <property type="match status" value="1"/>
</dbReference>
<dbReference type="AlphaFoldDB" id="A0A1I2B0X1"/>
<keyword evidence="8" id="KW-0808">Transferase</keyword>
<dbReference type="PANTHER" id="PTHR43232:SF2">
    <property type="entry name" value="MOLYBDENUM COFACTOR BIOSYNTHESIS PROTEIN B"/>
    <property type="match status" value="1"/>
</dbReference>
<dbReference type="GO" id="GO:0006777">
    <property type="term" value="P:Mo-molybdopterin cofactor biosynthetic process"/>
    <property type="evidence" value="ECO:0007669"/>
    <property type="project" value="UniProtKB-UniRule"/>
</dbReference>
<evidence type="ECO:0000256" key="6">
    <source>
        <dbReference type="PIRNR" id="PIRNR006443"/>
    </source>
</evidence>
<dbReference type="NCBIfam" id="TIGR00177">
    <property type="entry name" value="molyb_syn"/>
    <property type="match status" value="1"/>
</dbReference>